<protein>
    <submittedName>
        <fullName evidence="1">DUF1152 domain-containing protein</fullName>
    </submittedName>
</protein>
<dbReference type="InterPro" id="IPR010581">
    <property type="entry name" value="DUF1152"/>
</dbReference>
<reference evidence="1" key="1">
    <citation type="journal article" date="2020" name="bioRxiv">
        <title>A rank-normalized archaeal taxonomy based on genome phylogeny resolves widespread incomplete and uneven classifications.</title>
        <authorList>
            <person name="Rinke C."/>
            <person name="Chuvochina M."/>
            <person name="Mussig A.J."/>
            <person name="Chaumeil P.-A."/>
            <person name="Waite D.W."/>
            <person name="Whitman W.B."/>
            <person name="Parks D.H."/>
            <person name="Hugenholtz P."/>
        </authorList>
    </citation>
    <scope>NUCLEOTIDE SEQUENCE</scope>
    <source>
        <strain evidence="1">UBA8853</strain>
    </source>
</reference>
<gene>
    <name evidence="1" type="ORF">HA336_04095</name>
</gene>
<comment type="caution">
    <text evidence="1">The sequence shown here is derived from an EMBL/GenBank/DDBJ whole genome shotgun (WGS) entry which is preliminary data.</text>
</comment>
<dbReference type="Proteomes" id="UP000619545">
    <property type="component" value="Unassembled WGS sequence"/>
</dbReference>
<proteinExistence type="predicted"/>
<dbReference type="EMBL" id="DUJS01000004">
    <property type="protein sequence ID" value="HII70396.1"/>
    <property type="molecule type" value="Genomic_DNA"/>
</dbReference>
<dbReference type="PIRSF" id="PIRSF029122">
    <property type="entry name" value="DUF1152"/>
    <property type="match status" value="1"/>
</dbReference>
<dbReference type="Pfam" id="PF06626">
    <property type="entry name" value="DUF1152"/>
    <property type="match status" value="1"/>
</dbReference>
<dbReference type="AlphaFoldDB" id="A0A832TBB3"/>
<organism evidence="1 2">
    <name type="scientific">Methanopyrus kandleri</name>
    <dbReference type="NCBI Taxonomy" id="2320"/>
    <lineage>
        <taxon>Archaea</taxon>
        <taxon>Methanobacteriati</taxon>
        <taxon>Methanobacteriota</taxon>
        <taxon>Methanomada group</taxon>
        <taxon>Methanopyri</taxon>
        <taxon>Methanopyrales</taxon>
        <taxon>Methanopyraceae</taxon>
        <taxon>Methanopyrus</taxon>
    </lineage>
</organism>
<dbReference type="RefSeq" id="WP_011018815.1">
    <property type="nucleotide sequence ID" value="NZ_DUJS01000004.1"/>
</dbReference>
<name>A0A832TBB3_9EURY</name>
<evidence type="ECO:0000313" key="2">
    <source>
        <dbReference type="Proteomes" id="UP000619545"/>
    </source>
</evidence>
<sequence length="319" mass="34924">MYLAEVAGIEELSAVAVLGIGGGGDVVGACHTYRWIREGIEPERLVLGGLTWERAVVDPEPGPRSRDEIVGDVEWIHERIGILRGRARPRRGQEFAESRVRRVLRRMGHRDVEIVLVDVSGGVKGTVDGLKALIEHFELDVVFGIDVGGDALARGDEPGVESPLADSIMTCSLSKLEETVLGVFGWGSDGELTREELRRRFSEIAAEGGYLGAIGLTGRDVKFLKKLAEVVETEASLIPLRAAVEGELGPLEIRGGYRTVELGPASVCTFYFDPEVVARGSILCELVDGTESVEEAHERIRKELGIKTELDWERERAER</sequence>
<dbReference type="OMA" id="LTYAWDR"/>
<dbReference type="GeneID" id="1477748"/>
<evidence type="ECO:0000313" key="1">
    <source>
        <dbReference type="EMBL" id="HII70396.1"/>
    </source>
</evidence>
<accession>A0A832TBB3</accession>